<keyword evidence="3" id="KW-1185">Reference proteome</keyword>
<name>A0ABQ5YGX7_9NEIS</name>
<accession>A0ABQ5YGX7</accession>
<keyword evidence="2" id="KW-0223">Dioxygenase</keyword>
<keyword evidence="2" id="KW-0560">Oxidoreductase</keyword>
<dbReference type="PANTHER" id="PTHR20883">
    <property type="entry name" value="PHYTANOYL-COA DIOXYGENASE DOMAIN CONTAINING 1"/>
    <property type="match status" value="1"/>
</dbReference>
<organism evidence="2 3">
    <name type="scientific">Chitinimonas prasina</name>
    <dbReference type="NCBI Taxonomy" id="1434937"/>
    <lineage>
        <taxon>Bacteria</taxon>
        <taxon>Pseudomonadati</taxon>
        <taxon>Pseudomonadota</taxon>
        <taxon>Betaproteobacteria</taxon>
        <taxon>Neisseriales</taxon>
        <taxon>Chitinibacteraceae</taxon>
        <taxon>Chitinimonas</taxon>
    </lineage>
</organism>
<dbReference type="PANTHER" id="PTHR20883:SF48">
    <property type="entry name" value="ECTOINE DIOXYGENASE"/>
    <property type="match status" value="1"/>
</dbReference>
<dbReference type="EMBL" id="BSOG01000004">
    <property type="protein sequence ID" value="GLR14267.1"/>
    <property type="molecule type" value="Genomic_DNA"/>
</dbReference>
<protein>
    <submittedName>
        <fullName evidence="2">Phytanoyl-CoA dioxygenase</fullName>
    </submittedName>
</protein>
<proteinExistence type="predicted"/>
<comment type="cofactor">
    <cofactor evidence="1">
        <name>Fe(2+)</name>
        <dbReference type="ChEBI" id="CHEBI:29033"/>
    </cofactor>
</comment>
<evidence type="ECO:0000313" key="3">
    <source>
        <dbReference type="Proteomes" id="UP001156706"/>
    </source>
</evidence>
<dbReference type="SUPFAM" id="SSF51197">
    <property type="entry name" value="Clavaminate synthase-like"/>
    <property type="match status" value="1"/>
</dbReference>
<dbReference type="InterPro" id="IPR008775">
    <property type="entry name" value="Phytyl_CoA_dOase-like"/>
</dbReference>
<comment type="caution">
    <text evidence="2">The sequence shown here is derived from an EMBL/GenBank/DDBJ whole genome shotgun (WGS) entry which is preliminary data.</text>
</comment>
<dbReference type="Proteomes" id="UP001156706">
    <property type="component" value="Unassembled WGS sequence"/>
</dbReference>
<sequence>MHTHSFSPAELDRFHEQGFIVIKGLADASLRADILAAGKDHLGRAIEPIEYEADTQYPGAPSSREAAGGRTARRLLQVYARHPAFQRWATSPQVAERVKQLLGSPAVALTQAHHNSLMTKQPAFSSVTHWHRDIRYWSFEHSNLVSVWLALGQEVRENGCLGFLPGTHTMELDTERFENRAFLRTDLPENKALIDNAVFPELEAGDVVFFHAMTFHAAGWNRTEATKYSLVFGYHRQDNLPLPGSRSASLPSIPLD</sequence>
<dbReference type="Gene3D" id="2.60.120.620">
    <property type="entry name" value="q2cbj1_9rhob like domain"/>
    <property type="match status" value="1"/>
</dbReference>
<evidence type="ECO:0000313" key="2">
    <source>
        <dbReference type="EMBL" id="GLR14267.1"/>
    </source>
</evidence>
<dbReference type="Pfam" id="PF05721">
    <property type="entry name" value="PhyH"/>
    <property type="match status" value="1"/>
</dbReference>
<gene>
    <name evidence="2" type="ORF">GCM10007907_30570</name>
</gene>
<dbReference type="GO" id="GO:0051213">
    <property type="term" value="F:dioxygenase activity"/>
    <property type="evidence" value="ECO:0007669"/>
    <property type="project" value="UniProtKB-KW"/>
</dbReference>
<reference evidence="3" key="1">
    <citation type="journal article" date="2019" name="Int. J. Syst. Evol. Microbiol.">
        <title>The Global Catalogue of Microorganisms (GCM) 10K type strain sequencing project: providing services to taxonomists for standard genome sequencing and annotation.</title>
        <authorList>
            <consortium name="The Broad Institute Genomics Platform"/>
            <consortium name="The Broad Institute Genome Sequencing Center for Infectious Disease"/>
            <person name="Wu L."/>
            <person name="Ma J."/>
        </authorList>
    </citation>
    <scope>NUCLEOTIDE SEQUENCE [LARGE SCALE GENOMIC DNA]</scope>
    <source>
        <strain evidence="3">NBRC 110044</strain>
    </source>
</reference>
<evidence type="ECO:0000256" key="1">
    <source>
        <dbReference type="ARBA" id="ARBA00001954"/>
    </source>
</evidence>
<dbReference type="RefSeq" id="WP_284197348.1">
    <property type="nucleotide sequence ID" value="NZ_BSOG01000004.1"/>
</dbReference>